<dbReference type="Proteomes" id="UP001159363">
    <property type="component" value="Chromosome X"/>
</dbReference>
<evidence type="ECO:0000313" key="2">
    <source>
        <dbReference type="Proteomes" id="UP001159363"/>
    </source>
</evidence>
<dbReference type="EMBL" id="JARBHB010000004">
    <property type="protein sequence ID" value="KAJ8886381.1"/>
    <property type="molecule type" value="Genomic_DNA"/>
</dbReference>
<proteinExistence type="predicted"/>
<gene>
    <name evidence="1" type="ORF">PR048_012592</name>
</gene>
<keyword evidence="2" id="KW-1185">Reference proteome</keyword>
<reference evidence="1 2" key="1">
    <citation type="submission" date="2023-02" db="EMBL/GenBank/DDBJ databases">
        <title>LHISI_Scaffold_Assembly.</title>
        <authorList>
            <person name="Stuart O.P."/>
            <person name="Cleave R."/>
            <person name="Magrath M.J.L."/>
            <person name="Mikheyev A.S."/>
        </authorList>
    </citation>
    <scope>NUCLEOTIDE SEQUENCE [LARGE SCALE GENOMIC DNA]</scope>
    <source>
        <strain evidence="1">Daus_M_001</strain>
        <tissue evidence="1">Leg muscle</tissue>
    </source>
</reference>
<name>A0ABQ9HPU4_9NEOP</name>
<protein>
    <submittedName>
        <fullName evidence="1">Uncharacterized protein</fullName>
    </submittedName>
</protein>
<accession>A0ABQ9HPU4</accession>
<organism evidence="1 2">
    <name type="scientific">Dryococelus australis</name>
    <dbReference type="NCBI Taxonomy" id="614101"/>
    <lineage>
        <taxon>Eukaryota</taxon>
        <taxon>Metazoa</taxon>
        <taxon>Ecdysozoa</taxon>
        <taxon>Arthropoda</taxon>
        <taxon>Hexapoda</taxon>
        <taxon>Insecta</taxon>
        <taxon>Pterygota</taxon>
        <taxon>Neoptera</taxon>
        <taxon>Polyneoptera</taxon>
        <taxon>Phasmatodea</taxon>
        <taxon>Verophasmatodea</taxon>
        <taxon>Anareolatae</taxon>
        <taxon>Phasmatidae</taxon>
        <taxon>Eurycanthinae</taxon>
        <taxon>Dryococelus</taxon>
    </lineage>
</organism>
<evidence type="ECO:0000313" key="1">
    <source>
        <dbReference type="EMBL" id="KAJ8886381.1"/>
    </source>
</evidence>
<sequence>MDEHSKDETINDAVKKMKTDVYYLDLDSLLSQLNDSFSDSSLAIAKQMSHFSYGGIMKITHQLVTGKGFNPDMIKEHYEYYNLDNDLIAS</sequence>
<comment type="caution">
    <text evidence="1">The sequence shown here is derived from an EMBL/GenBank/DDBJ whole genome shotgun (WGS) entry which is preliminary data.</text>
</comment>